<sequence>MCDDKRVERGNIVLPSVNVEPLIFRDRSPQFNTGFSEVEEEIWGKVQSPPENVSVEETVGDSSDDVSVEETVRDSSENVSRDNTGVGWVDGFEVSAVSDKASGVGGNVDDWGGDDTGKTVNRWDGVVFVADLWSDEGLDAVAGLGNRGRWDNAWDERSWVFNDSGLDVGVWGLEGRNSTRDSVDGVDGVEGGEGVKSTEVSGGVDGVDGVKSSEVSVVDGVKSKGSNGVASSDGSDGVDGVDGVASTKSSNSVDGVASSEGSNSVDGVASSEGSNSVDGVASAEGSNGVKSTEGSSVEESKVVAWSSRSLSNHKRGRL</sequence>
<accession>A0ABR1AZL5</accession>
<feature type="compositionally biased region" description="Polar residues" evidence="1">
    <location>
        <begin position="247"/>
        <end position="277"/>
    </location>
</feature>
<gene>
    <name evidence="2" type="ORF">RUM44_007052</name>
</gene>
<keyword evidence="3" id="KW-1185">Reference proteome</keyword>
<feature type="compositionally biased region" description="Acidic residues" evidence="1">
    <location>
        <begin position="58"/>
        <end position="68"/>
    </location>
</feature>
<feature type="compositionally biased region" description="Low complexity" evidence="1">
    <location>
        <begin position="207"/>
        <end position="235"/>
    </location>
</feature>
<organism evidence="2 3">
    <name type="scientific">Polyplax serrata</name>
    <name type="common">Common mouse louse</name>
    <dbReference type="NCBI Taxonomy" id="468196"/>
    <lineage>
        <taxon>Eukaryota</taxon>
        <taxon>Metazoa</taxon>
        <taxon>Ecdysozoa</taxon>
        <taxon>Arthropoda</taxon>
        <taxon>Hexapoda</taxon>
        <taxon>Insecta</taxon>
        <taxon>Pterygota</taxon>
        <taxon>Neoptera</taxon>
        <taxon>Paraneoptera</taxon>
        <taxon>Psocodea</taxon>
        <taxon>Troctomorpha</taxon>
        <taxon>Phthiraptera</taxon>
        <taxon>Anoplura</taxon>
        <taxon>Polyplacidae</taxon>
        <taxon>Polyplax</taxon>
    </lineage>
</organism>
<reference evidence="2 3" key="1">
    <citation type="submission" date="2023-09" db="EMBL/GenBank/DDBJ databases">
        <title>Genomes of two closely related lineages of the louse Polyplax serrata with different host specificities.</title>
        <authorList>
            <person name="Martinu J."/>
            <person name="Tarabai H."/>
            <person name="Stefka J."/>
            <person name="Hypsa V."/>
        </authorList>
    </citation>
    <scope>NUCLEOTIDE SEQUENCE [LARGE SCALE GENOMIC DNA]</scope>
    <source>
        <strain evidence="2">98ZLc_SE</strain>
    </source>
</reference>
<protein>
    <submittedName>
        <fullName evidence="2">Uncharacterized protein</fullName>
    </submittedName>
</protein>
<feature type="region of interest" description="Disordered" evidence="1">
    <location>
        <begin position="177"/>
        <end position="318"/>
    </location>
</feature>
<feature type="region of interest" description="Disordered" evidence="1">
    <location>
        <begin position="49"/>
        <end position="80"/>
    </location>
</feature>
<evidence type="ECO:0000313" key="3">
    <source>
        <dbReference type="Proteomes" id="UP001359485"/>
    </source>
</evidence>
<dbReference type="Proteomes" id="UP001359485">
    <property type="component" value="Unassembled WGS sequence"/>
</dbReference>
<feature type="compositionally biased region" description="Basic and acidic residues" evidence="1">
    <location>
        <begin position="70"/>
        <end position="80"/>
    </location>
</feature>
<feature type="compositionally biased region" description="Polar residues" evidence="1">
    <location>
        <begin position="284"/>
        <end position="297"/>
    </location>
</feature>
<evidence type="ECO:0000313" key="2">
    <source>
        <dbReference type="EMBL" id="KAK6632022.1"/>
    </source>
</evidence>
<name>A0ABR1AZL5_POLSC</name>
<proteinExistence type="predicted"/>
<dbReference type="EMBL" id="JAWJWF010000005">
    <property type="protein sequence ID" value="KAK6632022.1"/>
    <property type="molecule type" value="Genomic_DNA"/>
</dbReference>
<evidence type="ECO:0000256" key="1">
    <source>
        <dbReference type="SAM" id="MobiDB-lite"/>
    </source>
</evidence>
<comment type="caution">
    <text evidence="2">The sequence shown here is derived from an EMBL/GenBank/DDBJ whole genome shotgun (WGS) entry which is preliminary data.</text>
</comment>